<dbReference type="AlphaFoldDB" id="A0A0F9WFV7"/>
<reference evidence="2" key="1">
    <citation type="journal article" date="2015" name="Nature">
        <title>Complex archaea that bridge the gap between prokaryotes and eukaryotes.</title>
        <authorList>
            <person name="Spang A."/>
            <person name="Saw J.H."/>
            <person name="Jorgensen S.L."/>
            <person name="Zaremba-Niedzwiedzka K."/>
            <person name="Martijn J."/>
            <person name="Lind A.E."/>
            <person name="van Eijk R."/>
            <person name="Schleper C."/>
            <person name="Guy L."/>
            <person name="Ettema T.J."/>
        </authorList>
    </citation>
    <scope>NUCLEOTIDE SEQUENCE</scope>
</reference>
<feature type="domain" description="DUF6504" evidence="1">
    <location>
        <begin position="8"/>
        <end position="106"/>
    </location>
</feature>
<evidence type="ECO:0000313" key="2">
    <source>
        <dbReference type="EMBL" id="KKO11323.1"/>
    </source>
</evidence>
<dbReference type="Pfam" id="PF20114">
    <property type="entry name" value="DUF6504"/>
    <property type="match status" value="1"/>
</dbReference>
<protein>
    <recommendedName>
        <fullName evidence="1">DUF6504 domain-containing protein</fullName>
    </recommendedName>
</protein>
<comment type="caution">
    <text evidence="2">The sequence shown here is derived from an EMBL/GenBank/DDBJ whole genome shotgun (WGS) entry which is preliminary data.</text>
</comment>
<dbReference type="EMBL" id="LAZR01000003">
    <property type="protein sequence ID" value="KKO11323.1"/>
    <property type="molecule type" value="Genomic_DNA"/>
</dbReference>
<proteinExistence type="predicted"/>
<name>A0A0F9WFV7_9ZZZZ</name>
<sequence length="113" mass="12997">MMDDPAKEEFVGEALEPLEGAFKTAGVAPGEPVLPAHFTWRGREYHLAEVTRKWKSSSPCRSGGGEVYLRKHWYHIHTTDGTQMTIYFERQARQGSKKTKRWWIYTAVLPQTS</sequence>
<gene>
    <name evidence="2" type="ORF">LCGC14_0018030</name>
</gene>
<evidence type="ECO:0000259" key="1">
    <source>
        <dbReference type="Pfam" id="PF20114"/>
    </source>
</evidence>
<dbReference type="InterPro" id="IPR045443">
    <property type="entry name" value="DUF6504"/>
</dbReference>
<organism evidence="2">
    <name type="scientific">marine sediment metagenome</name>
    <dbReference type="NCBI Taxonomy" id="412755"/>
    <lineage>
        <taxon>unclassified sequences</taxon>
        <taxon>metagenomes</taxon>
        <taxon>ecological metagenomes</taxon>
    </lineage>
</organism>
<accession>A0A0F9WFV7</accession>